<evidence type="ECO:0000313" key="1">
    <source>
        <dbReference type="EMBL" id="CAB3384071.1"/>
    </source>
</evidence>
<keyword evidence="2" id="KW-1185">Reference proteome</keyword>
<protein>
    <submittedName>
        <fullName evidence="1">Uncharacterized protein</fullName>
    </submittedName>
</protein>
<dbReference type="AlphaFoldDB" id="A0A8S1DTC5"/>
<dbReference type="EMBL" id="CADEPI010000334">
    <property type="protein sequence ID" value="CAB3384071.1"/>
    <property type="molecule type" value="Genomic_DNA"/>
</dbReference>
<sequence length="144" mass="16291">MPTWLDYQSQYLSFYCGRAVFIYSGQDSDSSVYVARTFFEGCYVPGFAFNGVGYFVTKERQLFQACIFQVLVEAEIKLGDFSQLADGMVADDVVNESEQIKFGSFEIGGVRYCGLVDSQNTCHINFFGKIRSKRAPQFKVLALR</sequence>
<dbReference type="Proteomes" id="UP000494165">
    <property type="component" value="Unassembled WGS sequence"/>
</dbReference>
<accession>A0A8S1DTC5</accession>
<gene>
    <name evidence="1" type="ORF">CLODIP_2_CD10285</name>
</gene>
<evidence type="ECO:0000313" key="2">
    <source>
        <dbReference type="Proteomes" id="UP000494165"/>
    </source>
</evidence>
<proteinExistence type="predicted"/>
<comment type="caution">
    <text evidence="1">The sequence shown here is derived from an EMBL/GenBank/DDBJ whole genome shotgun (WGS) entry which is preliminary data.</text>
</comment>
<organism evidence="1 2">
    <name type="scientific">Cloeon dipterum</name>
    <dbReference type="NCBI Taxonomy" id="197152"/>
    <lineage>
        <taxon>Eukaryota</taxon>
        <taxon>Metazoa</taxon>
        <taxon>Ecdysozoa</taxon>
        <taxon>Arthropoda</taxon>
        <taxon>Hexapoda</taxon>
        <taxon>Insecta</taxon>
        <taxon>Pterygota</taxon>
        <taxon>Palaeoptera</taxon>
        <taxon>Ephemeroptera</taxon>
        <taxon>Pisciforma</taxon>
        <taxon>Baetidae</taxon>
        <taxon>Cloeon</taxon>
    </lineage>
</organism>
<name>A0A8S1DTC5_9INSE</name>
<reference evidence="1 2" key="1">
    <citation type="submission" date="2020-04" db="EMBL/GenBank/DDBJ databases">
        <authorList>
            <person name="Alioto T."/>
            <person name="Alioto T."/>
            <person name="Gomez Garrido J."/>
        </authorList>
    </citation>
    <scope>NUCLEOTIDE SEQUENCE [LARGE SCALE GENOMIC DNA]</scope>
</reference>